<sequence>MNILRCKHCNEECNTYSYCEGNIYYCSYRCQDEAKRNCLICNMPFTKNASSYSKYCSKECNGVATKKIIYSPKNCDVCKKELAYNHPLTDFYGAEVFYACSEECKKTYFRDNPPNWQAWKS</sequence>
<evidence type="ECO:0000313" key="2">
    <source>
        <dbReference type="EMBL" id="MBM7620172.1"/>
    </source>
</evidence>
<proteinExistence type="predicted"/>
<organism evidence="2 3">
    <name type="scientific">Sutcliffiella tianshenii</name>
    <dbReference type="NCBI Taxonomy" id="1463404"/>
    <lineage>
        <taxon>Bacteria</taxon>
        <taxon>Bacillati</taxon>
        <taxon>Bacillota</taxon>
        <taxon>Bacilli</taxon>
        <taxon>Bacillales</taxon>
        <taxon>Bacillaceae</taxon>
        <taxon>Sutcliffiella</taxon>
    </lineage>
</organism>
<evidence type="ECO:0000259" key="1">
    <source>
        <dbReference type="SMART" id="SM00746"/>
    </source>
</evidence>
<accession>A0ABS2NZN3</accession>
<evidence type="ECO:0000313" key="3">
    <source>
        <dbReference type="Proteomes" id="UP000737402"/>
    </source>
</evidence>
<name>A0ABS2NZN3_9BACI</name>
<dbReference type="RefSeq" id="WP_204415678.1">
    <property type="nucleotide sequence ID" value="NZ_JAFBED010000004.1"/>
</dbReference>
<dbReference type="SMART" id="SM00746">
    <property type="entry name" value="TRASH"/>
    <property type="match status" value="1"/>
</dbReference>
<comment type="caution">
    <text evidence="2">The sequence shown here is derived from an EMBL/GenBank/DDBJ whole genome shotgun (WGS) entry which is preliminary data.</text>
</comment>
<dbReference type="Proteomes" id="UP000737402">
    <property type="component" value="Unassembled WGS sequence"/>
</dbReference>
<protein>
    <recommendedName>
        <fullName evidence="1">TRASH domain-containing protein</fullName>
    </recommendedName>
</protein>
<keyword evidence="3" id="KW-1185">Reference proteome</keyword>
<dbReference type="InterPro" id="IPR011017">
    <property type="entry name" value="TRASH_dom"/>
</dbReference>
<dbReference type="EMBL" id="JAFBED010000004">
    <property type="protein sequence ID" value="MBM7620172.1"/>
    <property type="molecule type" value="Genomic_DNA"/>
</dbReference>
<gene>
    <name evidence="2" type="ORF">JOC95_002025</name>
</gene>
<reference evidence="2 3" key="1">
    <citation type="submission" date="2021-01" db="EMBL/GenBank/DDBJ databases">
        <title>Genomic Encyclopedia of Type Strains, Phase IV (KMG-IV): sequencing the most valuable type-strain genomes for metagenomic binning, comparative biology and taxonomic classification.</title>
        <authorList>
            <person name="Goeker M."/>
        </authorList>
    </citation>
    <scope>NUCLEOTIDE SEQUENCE [LARGE SCALE GENOMIC DNA]</scope>
    <source>
        <strain evidence="2 3">DSM 25879</strain>
    </source>
</reference>
<feature type="domain" description="TRASH" evidence="1">
    <location>
        <begin position="75"/>
        <end position="112"/>
    </location>
</feature>